<name>A0ABZ3DA80_9PROT</name>
<keyword evidence="5 6" id="KW-0472">Membrane</keyword>
<keyword evidence="3 6" id="KW-0812">Transmembrane</keyword>
<dbReference type="InterPro" id="IPR050250">
    <property type="entry name" value="Macrolide_Exporter_MacB"/>
</dbReference>
<dbReference type="InterPro" id="IPR025857">
    <property type="entry name" value="MacB_PCD"/>
</dbReference>
<evidence type="ECO:0000256" key="4">
    <source>
        <dbReference type="ARBA" id="ARBA00022989"/>
    </source>
</evidence>
<dbReference type="Pfam" id="PF12704">
    <property type="entry name" value="MacB_PCD"/>
    <property type="match status" value="2"/>
</dbReference>
<feature type="transmembrane region" description="Helical" evidence="6">
    <location>
        <begin position="376"/>
        <end position="404"/>
    </location>
</feature>
<evidence type="ECO:0000259" key="7">
    <source>
        <dbReference type="Pfam" id="PF02687"/>
    </source>
</evidence>
<proteinExistence type="predicted"/>
<feature type="transmembrane region" description="Helical" evidence="6">
    <location>
        <begin position="731"/>
        <end position="756"/>
    </location>
</feature>
<feature type="transmembrane region" description="Helical" evidence="6">
    <location>
        <begin position="424"/>
        <end position="447"/>
    </location>
</feature>
<feature type="transmembrane region" description="Helical" evidence="6">
    <location>
        <begin position="292"/>
        <end position="311"/>
    </location>
</feature>
<feature type="transmembrane region" description="Helical" evidence="6">
    <location>
        <begin position="21"/>
        <end position="41"/>
    </location>
</feature>
<feature type="domain" description="MacB-like periplasmic core" evidence="8">
    <location>
        <begin position="436"/>
        <end position="610"/>
    </location>
</feature>
<dbReference type="PANTHER" id="PTHR30572">
    <property type="entry name" value="MEMBRANE COMPONENT OF TRANSPORTER-RELATED"/>
    <property type="match status" value="1"/>
</dbReference>
<feature type="domain" description="ABC3 transporter permease C-terminal" evidence="7">
    <location>
        <begin position="690"/>
        <end position="802"/>
    </location>
</feature>
<accession>A0ABZ3DA80</accession>
<dbReference type="Proteomes" id="UP001449795">
    <property type="component" value="Chromosome"/>
</dbReference>
<keyword evidence="2" id="KW-1003">Cell membrane</keyword>
<dbReference type="RefSeq" id="WP_342629939.1">
    <property type="nucleotide sequence ID" value="NZ_CP152276.1"/>
</dbReference>
<evidence type="ECO:0000256" key="6">
    <source>
        <dbReference type="SAM" id="Phobius"/>
    </source>
</evidence>
<evidence type="ECO:0000313" key="10">
    <source>
        <dbReference type="Proteomes" id="UP001449795"/>
    </source>
</evidence>
<feature type="domain" description="MacB-like periplasmic core" evidence="8">
    <location>
        <begin position="20"/>
        <end position="233"/>
    </location>
</feature>
<sequence length="809" mass="87485">MFANMLLTFGRQLQRHRLYTVLNVLGLACGIATFLTLALIVRYETSFDTALPDARHLYRLDMSWHPAGRAPSENPGSSFVPYPFLQQDFPAIAHAVRVLSASMPVRVGQQLAAETVTMTDPDFFSVFALPIVAGPARGRHLDGPSMIVIPARIARRYFGTVQAVGRQMQIDNDHTPSTVTAVYADPPPNSSVDFGILTVFPSQQYATLPFTNWGSQWGAIWIRVDDPAAVAAIGVGLHDYVARHPVHLPATALAQDFAGAGLTLVGLPDVHFHDAAITGSGTSRQLVTILELVGIAALATAIVNYVNLATARAGMRAREVAIRKVMGASRGALVLQFMGEALALVACSALVGLAMVEVGLAWIDTLSGWTVALDMSFVLPLIVLIVLAVGLVAGLYPALVLAAFRPAPVLAASRTPAGGRRAALVRNMLVVLQFSFAIVLAICTLVMTRQAAFVRDAQRGLRQEGVIVIPALDDDSLRQRQADIVDRLRQVPGVVSATRSDMFPHHLSDSDNWYRDGSASRFSANWGYATPDYFATYHMRLLAGRLFDAAHGDDYPDTGKSGDAIRNIVISRLAAHDFGFATPDQAIGRLVREEGTGRPYRVIGVIDDVRFNDMHSPVEALIFIGTRRPIDYVAASIRYAGMPQPVAMRRLRAAWRAIAPDVPFDGTGVPDIFAADYRADLNHGRLFAIGAAIAILIACLGLYGLSAFTLSRRRHEIAIRKVMGARARDILLLLSGQFIRPVLLANLIAWPIAWVLMRVWLAGFDQRIALAPGFFIAVGLAAAAMALITVIGQTLRVAGAEPARALRQN</sequence>
<evidence type="ECO:0000256" key="2">
    <source>
        <dbReference type="ARBA" id="ARBA00022475"/>
    </source>
</evidence>
<feature type="domain" description="ABC3 transporter permease C-terminal" evidence="7">
    <location>
        <begin position="293"/>
        <end position="400"/>
    </location>
</feature>
<evidence type="ECO:0000256" key="1">
    <source>
        <dbReference type="ARBA" id="ARBA00004651"/>
    </source>
</evidence>
<feature type="transmembrane region" description="Helical" evidence="6">
    <location>
        <begin position="768"/>
        <end position="791"/>
    </location>
</feature>
<dbReference type="EMBL" id="CP152276">
    <property type="protein sequence ID" value="XAE44721.1"/>
    <property type="molecule type" value="Genomic_DNA"/>
</dbReference>
<evidence type="ECO:0000259" key="8">
    <source>
        <dbReference type="Pfam" id="PF12704"/>
    </source>
</evidence>
<evidence type="ECO:0000256" key="5">
    <source>
        <dbReference type="ARBA" id="ARBA00023136"/>
    </source>
</evidence>
<protein>
    <submittedName>
        <fullName evidence="9">ABC transporter permease</fullName>
    </submittedName>
</protein>
<keyword evidence="10" id="KW-1185">Reference proteome</keyword>
<dbReference type="Pfam" id="PF02687">
    <property type="entry name" value="FtsX"/>
    <property type="match status" value="2"/>
</dbReference>
<comment type="subcellular location">
    <subcellularLocation>
        <location evidence="1">Cell membrane</location>
        <topology evidence="1">Multi-pass membrane protein</topology>
    </subcellularLocation>
</comment>
<reference evidence="9 10" key="1">
    <citation type="submission" date="2024-04" db="EMBL/GenBank/DDBJ databases">
        <title>Complete genome sequence of Nguyenibacter vanlangesis HBCM-1154, a strain capable of nitrogen fixation, IAA production, and phosphorus solubilization isolated from sugarcane soil.</title>
        <authorList>
            <person name="MY HANH P."/>
        </authorList>
    </citation>
    <scope>NUCLEOTIDE SEQUENCE [LARGE SCALE GENOMIC DNA]</scope>
    <source>
        <strain evidence="9 10">HBCM 1154</strain>
    </source>
</reference>
<dbReference type="PANTHER" id="PTHR30572:SF18">
    <property type="entry name" value="ABC-TYPE MACROLIDE FAMILY EXPORT SYSTEM PERMEASE COMPONENT 2"/>
    <property type="match status" value="1"/>
</dbReference>
<evidence type="ECO:0000256" key="3">
    <source>
        <dbReference type="ARBA" id="ARBA00022692"/>
    </source>
</evidence>
<evidence type="ECO:0000313" key="9">
    <source>
        <dbReference type="EMBL" id="XAE44721.1"/>
    </source>
</evidence>
<keyword evidence="4 6" id="KW-1133">Transmembrane helix</keyword>
<dbReference type="InterPro" id="IPR003838">
    <property type="entry name" value="ABC3_permease_C"/>
</dbReference>
<feature type="transmembrane region" description="Helical" evidence="6">
    <location>
        <begin position="686"/>
        <end position="710"/>
    </location>
</feature>
<gene>
    <name evidence="9" type="ORF">AAC691_10015</name>
</gene>
<organism evidence="9 10">
    <name type="scientific">Nguyenibacter vanlangensis</name>
    <dbReference type="NCBI Taxonomy" id="1216886"/>
    <lineage>
        <taxon>Bacteria</taxon>
        <taxon>Pseudomonadati</taxon>
        <taxon>Pseudomonadota</taxon>
        <taxon>Alphaproteobacteria</taxon>
        <taxon>Acetobacterales</taxon>
        <taxon>Acetobacteraceae</taxon>
        <taxon>Nguyenibacter</taxon>
    </lineage>
</organism>
<feature type="transmembrane region" description="Helical" evidence="6">
    <location>
        <begin position="332"/>
        <end position="356"/>
    </location>
</feature>